<evidence type="ECO:0000256" key="1">
    <source>
        <dbReference type="ARBA" id="ARBA00023235"/>
    </source>
</evidence>
<dbReference type="InterPro" id="IPR036237">
    <property type="entry name" value="Xyl_isomerase-like_sf"/>
</dbReference>
<gene>
    <name evidence="4" type="ORF">ACFSUD_07765</name>
</gene>
<keyword evidence="5" id="KW-1185">Reference proteome</keyword>
<evidence type="ECO:0000313" key="4">
    <source>
        <dbReference type="EMBL" id="MFD2739458.1"/>
    </source>
</evidence>
<sequence>MRLCANISMLFTELPLAERVGAAAQAGFDGVEVQFPTISDVAPLRDASEAAGIPIVLINVPRGLGDAVGLAALPGQEQAFRTAVEICGSQCLTLGVHKVNVLAGRPPPEAARDACRKVLARNLQMAADLLGGLGVRVMVEPVNPHDVPGFFLDGLTPALDLLSDLDHPNLALQFDLYHMSINEPDLVAAIRRAGARIGHVQFADTPGRHEPGSGSVDFAAALGALEEIGYRGEISAEYHPRGRTQEGLGWMAAFREMMA</sequence>
<dbReference type="PIRSF" id="PIRSF006241">
    <property type="entry name" value="HyI"/>
    <property type="match status" value="1"/>
</dbReference>
<dbReference type="InterPro" id="IPR026040">
    <property type="entry name" value="HyI-like"/>
</dbReference>
<dbReference type="Gene3D" id="3.20.20.150">
    <property type="entry name" value="Divalent-metal-dependent TIM barrel enzymes"/>
    <property type="match status" value="1"/>
</dbReference>
<dbReference type="Pfam" id="PF01261">
    <property type="entry name" value="AP_endonuc_2"/>
    <property type="match status" value="1"/>
</dbReference>
<proteinExistence type="inferred from homology"/>
<comment type="similarity">
    <text evidence="2">Belongs to the hyi family.</text>
</comment>
<dbReference type="SUPFAM" id="SSF51658">
    <property type="entry name" value="Xylose isomerase-like"/>
    <property type="match status" value="1"/>
</dbReference>
<dbReference type="GO" id="GO:0016853">
    <property type="term" value="F:isomerase activity"/>
    <property type="evidence" value="ECO:0007669"/>
    <property type="project" value="UniProtKB-KW"/>
</dbReference>
<dbReference type="PANTHER" id="PTHR43489:SF6">
    <property type="entry name" value="HYDROXYPYRUVATE ISOMERASE-RELATED"/>
    <property type="match status" value="1"/>
</dbReference>
<dbReference type="Proteomes" id="UP001597474">
    <property type="component" value="Unassembled WGS sequence"/>
</dbReference>
<evidence type="ECO:0000259" key="3">
    <source>
        <dbReference type="Pfam" id="PF01261"/>
    </source>
</evidence>
<comment type="caution">
    <text evidence="4">The sequence shown here is derived from an EMBL/GenBank/DDBJ whole genome shotgun (WGS) entry which is preliminary data.</text>
</comment>
<organism evidence="4 5">
    <name type="scientific">Sulfitobacter aestuarii</name>
    <dbReference type="NCBI Taxonomy" id="2161676"/>
    <lineage>
        <taxon>Bacteria</taxon>
        <taxon>Pseudomonadati</taxon>
        <taxon>Pseudomonadota</taxon>
        <taxon>Alphaproteobacteria</taxon>
        <taxon>Rhodobacterales</taxon>
        <taxon>Roseobacteraceae</taxon>
        <taxon>Sulfitobacter</taxon>
    </lineage>
</organism>
<reference evidence="5" key="1">
    <citation type="journal article" date="2019" name="Int. J. Syst. Evol. Microbiol.">
        <title>The Global Catalogue of Microorganisms (GCM) 10K type strain sequencing project: providing services to taxonomists for standard genome sequencing and annotation.</title>
        <authorList>
            <consortium name="The Broad Institute Genomics Platform"/>
            <consortium name="The Broad Institute Genome Sequencing Center for Infectious Disease"/>
            <person name="Wu L."/>
            <person name="Ma J."/>
        </authorList>
    </citation>
    <scope>NUCLEOTIDE SEQUENCE [LARGE SCALE GENOMIC DNA]</scope>
    <source>
        <strain evidence="5">TISTR 2562</strain>
    </source>
</reference>
<feature type="domain" description="Xylose isomerase-like TIM barrel" evidence="3">
    <location>
        <begin position="22"/>
        <end position="252"/>
    </location>
</feature>
<protein>
    <submittedName>
        <fullName evidence="4">Hydroxypyruvate isomerase family protein</fullName>
    </submittedName>
</protein>
<dbReference type="RefSeq" id="WP_386373103.1">
    <property type="nucleotide sequence ID" value="NZ_JBHUMP010000005.1"/>
</dbReference>
<keyword evidence="1 2" id="KW-0413">Isomerase</keyword>
<accession>A0ABW5U0M1</accession>
<evidence type="ECO:0000256" key="2">
    <source>
        <dbReference type="PIRNR" id="PIRNR006241"/>
    </source>
</evidence>
<evidence type="ECO:0000313" key="5">
    <source>
        <dbReference type="Proteomes" id="UP001597474"/>
    </source>
</evidence>
<dbReference type="PANTHER" id="PTHR43489">
    <property type="entry name" value="ISOMERASE"/>
    <property type="match status" value="1"/>
</dbReference>
<name>A0ABW5U0M1_9RHOB</name>
<dbReference type="InterPro" id="IPR050417">
    <property type="entry name" value="Sugar_Epim/Isomerase"/>
</dbReference>
<dbReference type="InterPro" id="IPR013022">
    <property type="entry name" value="Xyl_isomerase-like_TIM-brl"/>
</dbReference>
<dbReference type="EMBL" id="JBHUMP010000005">
    <property type="protein sequence ID" value="MFD2739458.1"/>
    <property type="molecule type" value="Genomic_DNA"/>
</dbReference>